<organism evidence="10 11">
    <name type="scientific">Trypanosoma brucei equiperdum</name>
    <dbReference type="NCBI Taxonomy" id="630700"/>
    <lineage>
        <taxon>Eukaryota</taxon>
        <taxon>Discoba</taxon>
        <taxon>Euglenozoa</taxon>
        <taxon>Kinetoplastea</taxon>
        <taxon>Metakinetoplastina</taxon>
        <taxon>Trypanosomatida</taxon>
        <taxon>Trypanosomatidae</taxon>
        <taxon>Trypanosoma</taxon>
    </lineage>
</organism>
<dbReference type="Proteomes" id="UP000266743">
    <property type="component" value="Chromosome 10"/>
</dbReference>
<proteinExistence type="inferred from homology"/>
<comment type="similarity">
    <text evidence="2 9">Belongs to the mitochondrial carrier (TC 2.A.29) family.</text>
</comment>
<dbReference type="GO" id="GO:0016020">
    <property type="term" value="C:membrane"/>
    <property type="evidence" value="ECO:0007669"/>
    <property type="project" value="UniProtKB-SubCell"/>
</dbReference>
<dbReference type="GO" id="GO:0055085">
    <property type="term" value="P:transmembrane transport"/>
    <property type="evidence" value="ECO:0007669"/>
    <property type="project" value="InterPro"/>
</dbReference>
<dbReference type="InterPro" id="IPR002067">
    <property type="entry name" value="MCP"/>
</dbReference>
<feature type="repeat" description="Solcar" evidence="8">
    <location>
        <begin position="193"/>
        <end position="294"/>
    </location>
</feature>
<dbReference type="EMBL" id="QSBY01000010">
    <property type="protein sequence ID" value="RHW69535.1"/>
    <property type="molecule type" value="Genomic_DNA"/>
</dbReference>
<evidence type="ECO:0000256" key="8">
    <source>
        <dbReference type="PROSITE-ProRule" id="PRU00282"/>
    </source>
</evidence>
<evidence type="ECO:0000256" key="9">
    <source>
        <dbReference type="RuleBase" id="RU000488"/>
    </source>
</evidence>
<keyword evidence="4 8" id="KW-0812">Transmembrane</keyword>
<dbReference type="AlphaFoldDB" id="A0A3L6KZS7"/>
<protein>
    <submittedName>
        <fullName evidence="10">Mitochondrial carrier protein</fullName>
    </submittedName>
</protein>
<feature type="repeat" description="Solcar" evidence="8">
    <location>
        <begin position="1"/>
        <end position="71"/>
    </location>
</feature>
<name>A0A3L6KZS7_9TRYP</name>
<evidence type="ECO:0000313" key="10">
    <source>
        <dbReference type="EMBL" id="RHW69535.1"/>
    </source>
</evidence>
<evidence type="ECO:0000256" key="1">
    <source>
        <dbReference type="ARBA" id="ARBA00004141"/>
    </source>
</evidence>
<dbReference type="InterPro" id="IPR018108">
    <property type="entry name" value="MCP_transmembrane"/>
</dbReference>
<evidence type="ECO:0000256" key="3">
    <source>
        <dbReference type="ARBA" id="ARBA00022448"/>
    </source>
</evidence>
<keyword evidence="5" id="KW-0677">Repeat</keyword>
<comment type="subcellular location">
    <subcellularLocation>
        <location evidence="1">Membrane</location>
        <topology evidence="1">Multi-pass membrane protein</topology>
    </subcellularLocation>
</comment>
<dbReference type="PROSITE" id="PS50920">
    <property type="entry name" value="SOLCAR"/>
    <property type="match status" value="3"/>
</dbReference>
<reference evidence="10 11" key="1">
    <citation type="submission" date="2018-09" db="EMBL/GenBank/DDBJ databases">
        <title>whole genome sequence of T. equiperdum IVM-t1 strain.</title>
        <authorList>
            <person name="Suganuma K."/>
        </authorList>
    </citation>
    <scope>NUCLEOTIDE SEQUENCE [LARGE SCALE GENOMIC DNA]</scope>
    <source>
        <strain evidence="10 11">IVM-t1</strain>
    </source>
</reference>
<dbReference type="Gene3D" id="1.50.40.10">
    <property type="entry name" value="Mitochondrial carrier domain"/>
    <property type="match status" value="2"/>
</dbReference>
<dbReference type="PRINTS" id="PR00926">
    <property type="entry name" value="MITOCARRIER"/>
</dbReference>
<feature type="repeat" description="Solcar" evidence="8">
    <location>
        <begin position="90"/>
        <end position="188"/>
    </location>
</feature>
<sequence>MDSFVAGAAAGLVVDFTLYPIDTIKTRLQSRDGFRRAGGFGGVYRGLSAVAIGSVPSGAAFFVGYDLTKRALLGEDDGQSDVTYAGRKQWQLASQATAAVVGETTASCIRVPIEMLKQRLQAGQHRNLRSALVHITHGVTPGVATDTAPTSMRVRGIPNLLSGIPVMLLRDVPFAVIQMLCYEALKVALHTDRRPHYLPLCGALGGATAAFITTPLDLLKTRIMLGQVSNPRAGRPKKLSVVCGALQELLHEVPRPTDRWGPMQRFFRGAVPRVTWISIGGSVFFTTYEVVRRYCSCYRFHEK</sequence>
<evidence type="ECO:0000256" key="5">
    <source>
        <dbReference type="ARBA" id="ARBA00022737"/>
    </source>
</evidence>
<dbReference type="PANTHER" id="PTHR45667">
    <property type="entry name" value="S-ADENOSYLMETHIONINE MITOCHONDRIAL CARRIER PROTEIN"/>
    <property type="match status" value="1"/>
</dbReference>
<keyword evidence="3 9" id="KW-0813">Transport</keyword>
<accession>A0A3L6KZS7</accession>
<evidence type="ECO:0000256" key="6">
    <source>
        <dbReference type="ARBA" id="ARBA00022989"/>
    </source>
</evidence>
<keyword evidence="7 8" id="KW-0472">Membrane</keyword>
<comment type="caution">
    <text evidence="10">The sequence shown here is derived from an EMBL/GenBank/DDBJ whole genome shotgun (WGS) entry which is preliminary data.</text>
</comment>
<gene>
    <name evidence="10" type="primary">MCP20</name>
    <name evidence="10" type="ORF">DPX39_100150000</name>
</gene>
<dbReference type="InterPro" id="IPR023395">
    <property type="entry name" value="MCP_dom_sf"/>
</dbReference>
<dbReference type="Pfam" id="PF00153">
    <property type="entry name" value="Mito_carr"/>
    <property type="match status" value="4"/>
</dbReference>
<keyword evidence="6" id="KW-1133">Transmembrane helix</keyword>
<evidence type="ECO:0000313" key="11">
    <source>
        <dbReference type="Proteomes" id="UP000266743"/>
    </source>
</evidence>
<evidence type="ECO:0000256" key="4">
    <source>
        <dbReference type="ARBA" id="ARBA00022692"/>
    </source>
</evidence>
<evidence type="ECO:0000256" key="7">
    <source>
        <dbReference type="ARBA" id="ARBA00023136"/>
    </source>
</evidence>
<evidence type="ECO:0000256" key="2">
    <source>
        <dbReference type="ARBA" id="ARBA00006375"/>
    </source>
</evidence>
<dbReference type="SUPFAM" id="SSF103506">
    <property type="entry name" value="Mitochondrial carrier"/>
    <property type="match status" value="1"/>
</dbReference>